<sequence>MARPAHVSELVHLLVVDVCLQRRYANNNRLIILELLDFHEDLLFLCGASELVFSAGVANHHAFEPLV</sequence>
<dbReference type="KEGG" id="vg:5470837"/>
<accession>A7K8E8</accession>
<dbReference type="GeneID" id="5470837"/>
<proteinExistence type="predicted"/>
<evidence type="ECO:0000313" key="2">
    <source>
        <dbReference type="Proteomes" id="UP000202420"/>
    </source>
</evidence>
<dbReference type="EMBL" id="EF101928">
    <property type="protein sequence ID" value="ABT16322.1"/>
    <property type="molecule type" value="Genomic_DNA"/>
</dbReference>
<name>A7K8E8_9PHYC</name>
<dbReference type="RefSeq" id="YP_001426669.1">
    <property type="nucleotide sequence ID" value="NC_008724.1"/>
</dbReference>
<gene>
    <name evidence="1" type="primary">z188R</name>
    <name evidence="1" type="ORF">ATCV1_z188R</name>
</gene>
<organism evidence="1 2">
    <name type="scientific">Chlorovirus heliozoae</name>
    <dbReference type="NCBI Taxonomy" id="322019"/>
    <lineage>
        <taxon>Viruses</taxon>
        <taxon>Varidnaviria</taxon>
        <taxon>Bamfordvirae</taxon>
        <taxon>Nucleocytoviricota</taxon>
        <taxon>Megaviricetes</taxon>
        <taxon>Algavirales</taxon>
        <taxon>Phycodnaviridae</taxon>
        <taxon>Chlorovirus</taxon>
    </lineage>
</organism>
<keyword evidence="2" id="KW-1185">Reference proteome</keyword>
<dbReference type="Proteomes" id="UP000202420">
    <property type="component" value="Segment"/>
</dbReference>
<protein>
    <submittedName>
        <fullName evidence="1">Uncharacterized protein z188R</fullName>
    </submittedName>
</protein>
<evidence type="ECO:0000313" key="1">
    <source>
        <dbReference type="EMBL" id="ABT16322.1"/>
    </source>
</evidence>
<reference evidence="1 2" key="1">
    <citation type="submission" date="2006-09" db="EMBL/GenBank/DDBJ databases">
        <title>Sequence and annotation of the 288-kb ATCV-1 virus that infects an endosymbiotic Chlorella strain of the heliozoon Acanthocystis turfacea.</title>
        <authorList>
            <person name="Fitzgerald L.A."/>
            <person name="Graves M.V."/>
            <person name="Li X."/>
            <person name="Pfitzner A.J.P."/>
            <person name="Hartigan J."/>
            <person name="Van Etten J.L."/>
        </authorList>
    </citation>
    <scope>NUCLEOTIDE SEQUENCE [LARGE SCALE GENOMIC DNA]</scope>
    <source>
        <strain evidence="1 2">ATCV-1</strain>
    </source>
</reference>